<protein>
    <submittedName>
        <fullName evidence="2">Uncharacterized protein</fullName>
    </submittedName>
</protein>
<feature type="region of interest" description="Disordered" evidence="1">
    <location>
        <begin position="58"/>
        <end position="133"/>
    </location>
</feature>
<dbReference type="EnsemblMetazoa" id="AFAF019800-RA">
    <property type="protein sequence ID" value="AFAF019800-PA"/>
    <property type="gene ID" value="AFAF019800"/>
</dbReference>
<dbReference type="AlphaFoldDB" id="A0A182QZ59"/>
<feature type="region of interest" description="Disordered" evidence="1">
    <location>
        <begin position="208"/>
        <end position="268"/>
    </location>
</feature>
<organism evidence="2 3">
    <name type="scientific">Anopheles farauti</name>
    <dbReference type="NCBI Taxonomy" id="69004"/>
    <lineage>
        <taxon>Eukaryota</taxon>
        <taxon>Metazoa</taxon>
        <taxon>Ecdysozoa</taxon>
        <taxon>Arthropoda</taxon>
        <taxon>Hexapoda</taxon>
        <taxon>Insecta</taxon>
        <taxon>Pterygota</taxon>
        <taxon>Neoptera</taxon>
        <taxon>Endopterygota</taxon>
        <taxon>Diptera</taxon>
        <taxon>Nematocera</taxon>
        <taxon>Culicoidea</taxon>
        <taxon>Culicidae</taxon>
        <taxon>Anophelinae</taxon>
        <taxon>Anopheles</taxon>
    </lineage>
</organism>
<dbReference type="EMBL" id="AXCN02000579">
    <property type="status" value="NOT_ANNOTATED_CDS"/>
    <property type="molecule type" value="Genomic_DNA"/>
</dbReference>
<name>A0A182QZ59_9DIPT</name>
<reference evidence="3" key="1">
    <citation type="submission" date="2014-01" db="EMBL/GenBank/DDBJ databases">
        <title>The Genome Sequence of Anopheles farauti FAR1 (V2).</title>
        <authorList>
            <consortium name="The Broad Institute Genomics Platform"/>
            <person name="Neafsey D.E."/>
            <person name="Besansky N."/>
            <person name="Howell P."/>
            <person name="Walton C."/>
            <person name="Young S.K."/>
            <person name="Zeng Q."/>
            <person name="Gargeya S."/>
            <person name="Fitzgerald M."/>
            <person name="Haas B."/>
            <person name="Abouelleil A."/>
            <person name="Allen A.W."/>
            <person name="Alvarado L."/>
            <person name="Arachchi H.M."/>
            <person name="Berlin A.M."/>
            <person name="Chapman S.B."/>
            <person name="Gainer-Dewar J."/>
            <person name="Goldberg J."/>
            <person name="Griggs A."/>
            <person name="Gujja S."/>
            <person name="Hansen M."/>
            <person name="Howarth C."/>
            <person name="Imamovic A."/>
            <person name="Ireland A."/>
            <person name="Larimer J."/>
            <person name="McCowan C."/>
            <person name="Murphy C."/>
            <person name="Pearson M."/>
            <person name="Poon T.W."/>
            <person name="Priest M."/>
            <person name="Roberts A."/>
            <person name="Saif S."/>
            <person name="Shea T."/>
            <person name="Sisk P."/>
            <person name="Sykes S."/>
            <person name="Wortman J."/>
            <person name="Nusbaum C."/>
            <person name="Birren B."/>
        </authorList>
    </citation>
    <scope>NUCLEOTIDE SEQUENCE [LARGE SCALE GENOMIC DNA]</scope>
    <source>
        <strain evidence="3">FAR1</strain>
    </source>
</reference>
<dbReference type="VEuPathDB" id="VectorBase:AFAF019800"/>
<proteinExistence type="predicted"/>
<dbReference type="Proteomes" id="UP000075886">
    <property type="component" value="Unassembled WGS sequence"/>
</dbReference>
<sequence>MVKCIVAAAGSCGGMAPQNVSSGAAGASRAYGLILMLLTTLLSSASSLAVPSAAQKHFTTSGSDQHGTTLPITRPSQQQHQQQPTPVDPPTPILAAPIHLQQHERKQHGHRRPPVDSGGSFGGSSGEPTDDYPAVPDLYNLTLKAMRQYLRNHLNASRLGKAPRKRSHVQVDDVDVEFYRRFKEFNSSQVALDGTMHQVVGVVGADGLNSSQQQEGHPDPTTVQDARDKPSAADVTPAPSITTSASSSSSSSSAAVAPTGTGQRDYSVLMDDPRGYITASSSFPLRPGKTSTTWNTTFAQHRDGSQLIAHQWGEDPAMHEWRAKFRLCGTALALLGSTLLVLN</sequence>
<feature type="compositionally biased region" description="Polar residues" evidence="1">
    <location>
        <begin position="58"/>
        <end position="70"/>
    </location>
</feature>
<keyword evidence="3" id="KW-1185">Reference proteome</keyword>
<feature type="compositionally biased region" description="Low complexity" evidence="1">
    <location>
        <begin position="236"/>
        <end position="261"/>
    </location>
</feature>
<reference evidence="2" key="2">
    <citation type="submission" date="2020-05" db="UniProtKB">
        <authorList>
            <consortium name="EnsemblMetazoa"/>
        </authorList>
    </citation>
    <scope>IDENTIFICATION</scope>
    <source>
        <strain evidence="2">FAR1</strain>
    </source>
</reference>
<accession>A0A182QZ59</accession>
<evidence type="ECO:0000313" key="2">
    <source>
        <dbReference type="EnsemblMetazoa" id="AFAF019800-PA"/>
    </source>
</evidence>
<evidence type="ECO:0000313" key="3">
    <source>
        <dbReference type="Proteomes" id="UP000075886"/>
    </source>
</evidence>
<feature type="compositionally biased region" description="Low complexity" evidence="1">
    <location>
        <begin position="71"/>
        <end position="85"/>
    </location>
</feature>
<evidence type="ECO:0000256" key="1">
    <source>
        <dbReference type="SAM" id="MobiDB-lite"/>
    </source>
</evidence>